<reference evidence="2" key="1">
    <citation type="journal article" date="2012" name="Nature">
        <title>The tomato genome sequence provides insights into fleshy fruit evolution.</title>
        <authorList>
            <consortium name="Tomato Genome Consortium"/>
        </authorList>
    </citation>
    <scope>NUCLEOTIDE SEQUENCE [LARGE SCALE GENOMIC DNA]</scope>
    <source>
        <strain evidence="2">cv. Heinz 1706</strain>
    </source>
</reference>
<evidence type="ECO:0000313" key="2">
    <source>
        <dbReference type="EnsemblPlants" id="Solyc03g097955.1.1"/>
    </source>
</evidence>
<protein>
    <submittedName>
        <fullName evidence="2">Uncharacterized protein</fullName>
    </submittedName>
</protein>
<dbReference type="Gramene" id="Solyc03g097955.1.1">
    <property type="protein sequence ID" value="Solyc03g097955.1.1"/>
    <property type="gene ID" value="Solyc03g097955.1"/>
</dbReference>
<evidence type="ECO:0000256" key="1">
    <source>
        <dbReference type="SAM" id="Phobius"/>
    </source>
</evidence>
<feature type="transmembrane region" description="Helical" evidence="1">
    <location>
        <begin position="94"/>
        <end position="115"/>
    </location>
</feature>
<dbReference type="Proteomes" id="UP000004994">
    <property type="component" value="Chromosome 3"/>
</dbReference>
<accession>A0A3Q7FN37</accession>
<evidence type="ECO:0000313" key="3">
    <source>
        <dbReference type="Proteomes" id="UP000004994"/>
    </source>
</evidence>
<feature type="transmembrane region" description="Helical" evidence="1">
    <location>
        <begin position="28"/>
        <end position="51"/>
    </location>
</feature>
<name>A0A3Q7FN37_SOLLC</name>
<reference evidence="2" key="2">
    <citation type="submission" date="2019-01" db="UniProtKB">
        <authorList>
            <consortium name="EnsemblPlants"/>
        </authorList>
    </citation>
    <scope>IDENTIFICATION</scope>
    <source>
        <strain evidence="2">cv. Heinz 1706</strain>
    </source>
</reference>
<sequence length="155" mass="17125">MAVCFEDDYSWHETVSIDQASPVLELEVVAGTGAGGLNLYLYYRVMGLALLGLHPDWSACTDLALLVLITWEPVGAGFPLHLNLHFAPTDHMEIIFAVSAVVAESITAVVASITIEKAMGVFRPRKESQSVVWMSRCGKDGWIVFSFWVKKKDDH</sequence>
<dbReference type="EnsemblPlants" id="Solyc03g097955.1.1">
    <property type="protein sequence ID" value="Solyc03g097955.1.1"/>
    <property type="gene ID" value="Solyc03g097955.1"/>
</dbReference>
<keyword evidence="3" id="KW-1185">Reference proteome</keyword>
<proteinExistence type="predicted"/>
<keyword evidence="1" id="KW-0812">Transmembrane</keyword>
<keyword evidence="1" id="KW-0472">Membrane</keyword>
<dbReference type="AlphaFoldDB" id="A0A3Q7FN37"/>
<dbReference type="InParanoid" id="A0A3Q7FN37"/>
<organism evidence="2">
    <name type="scientific">Solanum lycopersicum</name>
    <name type="common">Tomato</name>
    <name type="synonym">Lycopersicon esculentum</name>
    <dbReference type="NCBI Taxonomy" id="4081"/>
    <lineage>
        <taxon>Eukaryota</taxon>
        <taxon>Viridiplantae</taxon>
        <taxon>Streptophyta</taxon>
        <taxon>Embryophyta</taxon>
        <taxon>Tracheophyta</taxon>
        <taxon>Spermatophyta</taxon>
        <taxon>Magnoliopsida</taxon>
        <taxon>eudicotyledons</taxon>
        <taxon>Gunneridae</taxon>
        <taxon>Pentapetalae</taxon>
        <taxon>asterids</taxon>
        <taxon>lamiids</taxon>
        <taxon>Solanales</taxon>
        <taxon>Solanaceae</taxon>
        <taxon>Solanoideae</taxon>
        <taxon>Solaneae</taxon>
        <taxon>Solanum</taxon>
        <taxon>Solanum subgen. Lycopersicon</taxon>
    </lineage>
</organism>
<keyword evidence="1" id="KW-1133">Transmembrane helix</keyword>